<name>A0A3D8J8H1_9HELI</name>
<dbReference type="EC" id="2.4.2.29" evidence="7"/>
<dbReference type="PANTHER" id="PTHR43530:SF1">
    <property type="entry name" value="QUEUINE TRNA-RIBOSYLTRANSFERASE CATALYTIC SUBUNIT 1"/>
    <property type="match status" value="1"/>
</dbReference>
<dbReference type="GO" id="GO:0008616">
    <property type="term" value="P:tRNA queuosine(34) biosynthetic process"/>
    <property type="evidence" value="ECO:0007669"/>
    <property type="project" value="UniProtKB-UniRule"/>
</dbReference>
<dbReference type="GO" id="GO:0005829">
    <property type="term" value="C:cytosol"/>
    <property type="evidence" value="ECO:0007669"/>
    <property type="project" value="TreeGrafter"/>
</dbReference>
<comment type="cofactor">
    <cofactor evidence="7">
        <name>Zn(2+)</name>
        <dbReference type="ChEBI" id="CHEBI:29105"/>
    </cofactor>
    <text evidence="7">Binds 1 zinc ion per subunit.</text>
</comment>
<evidence type="ECO:0000256" key="7">
    <source>
        <dbReference type="HAMAP-Rule" id="MF_00168"/>
    </source>
</evidence>
<dbReference type="InterPro" id="IPR004803">
    <property type="entry name" value="TGT"/>
</dbReference>
<dbReference type="RefSeq" id="WP_104762201.1">
    <property type="nucleotide sequence ID" value="NZ_FZPM01000002.1"/>
</dbReference>
<dbReference type="OrthoDB" id="9805417at2"/>
<dbReference type="GO" id="GO:0008479">
    <property type="term" value="F:tRNA-guanosine(34) queuine transglycosylase activity"/>
    <property type="evidence" value="ECO:0007669"/>
    <property type="project" value="UniProtKB-UniRule"/>
</dbReference>
<feature type="binding site" evidence="7">
    <location>
        <position position="144"/>
    </location>
    <ligand>
        <name>substrate</name>
    </ligand>
</feature>
<feature type="binding site" evidence="7">
    <location>
        <position position="219"/>
    </location>
    <ligand>
        <name>substrate</name>
    </ligand>
</feature>
<dbReference type="UniPathway" id="UPA00392"/>
<dbReference type="Proteomes" id="UP000256424">
    <property type="component" value="Unassembled WGS sequence"/>
</dbReference>
<keyword evidence="4 7" id="KW-0479">Metal-binding</keyword>
<dbReference type="EMBL" id="NXLW01000002">
    <property type="protein sequence ID" value="RDU73475.1"/>
    <property type="molecule type" value="Genomic_DNA"/>
</dbReference>
<evidence type="ECO:0000256" key="4">
    <source>
        <dbReference type="ARBA" id="ARBA00022723"/>
    </source>
</evidence>
<evidence type="ECO:0000256" key="1">
    <source>
        <dbReference type="ARBA" id="ARBA00022676"/>
    </source>
</evidence>
<evidence type="ECO:0000256" key="2">
    <source>
        <dbReference type="ARBA" id="ARBA00022679"/>
    </source>
</evidence>
<reference evidence="9 10" key="1">
    <citation type="submission" date="2018-04" db="EMBL/GenBank/DDBJ databases">
        <title>Novel Campyloabacter and Helicobacter Species and Strains.</title>
        <authorList>
            <person name="Mannion A.J."/>
            <person name="Shen Z."/>
            <person name="Fox J.G."/>
        </authorList>
    </citation>
    <scope>NUCLEOTIDE SEQUENCE [LARGE SCALE GENOMIC DNA]</scope>
    <source>
        <strain evidence="9 10">MIT 97-5075</strain>
    </source>
</reference>
<comment type="caution">
    <text evidence="7">Lacks conserved residue(s) required for the propagation of feature annotation.</text>
</comment>
<accession>A0A3D8J8H1</accession>
<evidence type="ECO:0000256" key="6">
    <source>
        <dbReference type="ARBA" id="ARBA00022833"/>
    </source>
</evidence>
<dbReference type="InterPro" id="IPR002616">
    <property type="entry name" value="tRNA_ribo_trans-like"/>
</dbReference>
<comment type="function">
    <text evidence="7">Catalyzes the base-exchange of a guanine (G) residue with the queuine precursor 7-aminomethyl-7-deazaguanine (PreQ1) at position 34 (anticodon wobble position) in tRNAs with GU(N) anticodons (tRNA-Asp, -Asn, -His and -Tyr). Catalysis occurs through a double-displacement mechanism. The nucleophile active site attacks the C1' of nucleotide 34 to detach the guanine base from the RNA, forming a covalent enzyme-RNA intermediate. The proton acceptor active site deprotonates the incoming PreQ1, allowing a nucleophilic attack on the C1' of the ribose to form the product. After dissociation, two additional enzymatic reactions on the tRNA convert PreQ1 to queuine (Q), resulting in the hypermodified nucleoside queuosine (7-(((4,5-cis-dihydroxy-2-cyclopenten-1-yl)amino)methyl)-7-deazaguanosine).</text>
</comment>
<dbReference type="SUPFAM" id="SSF51713">
    <property type="entry name" value="tRNA-guanine transglycosylase"/>
    <property type="match status" value="1"/>
</dbReference>
<protein>
    <recommendedName>
        <fullName evidence="7">Queuine tRNA-ribosyltransferase</fullName>
        <ecNumber evidence="7">2.4.2.29</ecNumber>
    </recommendedName>
    <alternativeName>
        <fullName evidence="7">Guanine insertion enzyme</fullName>
    </alternativeName>
    <alternativeName>
        <fullName evidence="7">tRNA-guanine transglycosylase</fullName>
    </alternativeName>
</protein>
<comment type="caution">
    <text evidence="9">The sequence shown here is derived from an EMBL/GenBank/DDBJ whole genome shotgun (WGS) entry which is preliminary data.</text>
</comment>
<organism evidence="9 10">
    <name type="scientific">Helicobacter aurati</name>
    <dbReference type="NCBI Taxonomy" id="137778"/>
    <lineage>
        <taxon>Bacteria</taxon>
        <taxon>Pseudomonadati</taxon>
        <taxon>Campylobacterota</taxon>
        <taxon>Epsilonproteobacteria</taxon>
        <taxon>Campylobacterales</taxon>
        <taxon>Helicobacteraceae</taxon>
        <taxon>Helicobacter</taxon>
    </lineage>
</organism>
<comment type="pathway">
    <text evidence="7">tRNA modification; tRNA-queuosine biosynthesis.</text>
</comment>
<dbReference type="PANTHER" id="PTHR43530">
    <property type="entry name" value="QUEUINE TRNA-RIBOSYLTRANSFERASE CATALYTIC SUBUNIT 1"/>
    <property type="match status" value="1"/>
</dbReference>
<gene>
    <name evidence="7" type="primary">tgt</name>
    <name evidence="9" type="ORF">CQA66_02105</name>
</gene>
<feature type="active site" description="Nucleophile" evidence="7">
    <location>
        <position position="269"/>
    </location>
</feature>
<keyword evidence="10" id="KW-1185">Reference proteome</keyword>
<evidence type="ECO:0000313" key="9">
    <source>
        <dbReference type="EMBL" id="RDU73475.1"/>
    </source>
</evidence>
<feature type="domain" description="tRNA-guanine(15) transglycosylase-like" evidence="8">
    <location>
        <begin position="11"/>
        <end position="370"/>
    </location>
</feature>
<dbReference type="Pfam" id="PF01702">
    <property type="entry name" value="TGT"/>
    <property type="match status" value="1"/>
</dbReference>
<evidence type="ECO:0000256" key="3">
    <source>
        <dbReference type="ARBA" id="ARBA00022694"/>
    </source>
</evidence>
<sequence>MQFIIEATQNKARACRFTLAHGVVETPIFMPVGTQGTLKGIDCVTANTILQTHLILANTYHLYLRPGIEVFLKAGGIHQFARFNGNYLTDSGGFQAFSMGTQAKTEDIGIAFRSHIDGSKHFFTPTKALEIQYAINSDIMMVLDDLAALPANRSRLLDSVTRTTHWAKQSIAYHNSQKNAKEIHNRLFAIMQGGVDYEMRKRSANELCTLDFDGYAIGGLAVGESQTEMYDCLDYALDFLPTNKPRYLMGVGTPQNLLECIERGVDMFDCVMPSRNARNACIFTSEGKIHIKSPSYKTDFSPLDSQCQCYTCKNYTRSYLHHLFRAKELSYHSLATIHNLFFYLQLMRESRKAILNGYWKEYKKNTLEKLSNH</sequence>
<feature type="binding site" evidence="7">
    <location>
        <position position="307"/>
    </location>
    <ligand>
        <name>Zn(2+)</name>
        <dbReference type="ChEBI" id="CHEBI:29105"/>
    </ligand>
</feature>
<keyword evidence="2 7" id="KW-0808">Transferase</keyword>
<evidence type="ECO:0000259" key="8">
    <source>
        <dbReference type="Pfam" id="PF01702"/>
    </source>
</evidence>
<comment type="similarity">
    <text evidence="7">Belongs to the queuine tRNA-ribosyltransferase family.</text>
</comment>
<feature type="binding site" evidence="7">
    <location>
        <position position="338"/>
    </location>
    <ligand>
        <name>Zn(2+)</name>
        <dbReference type="ChEBI" id="CHEBI:29105"/>
    </ligand>
</feature>
<feature type="binding site" evidence="7">
    <location>
        <position position="312"/>
    </location>
    <ligand>
        <name>Zn(2+)</name>
        <dbReference type="ChEBI" id="CHEBI:29105"/>
    </ligand>
</feature>
<dbReference type="InterPro" id="IPR036511">
    <property type="entry name" value="TGT-like_sf"/>
</dbReference>
<keyword evidence="3 7" id="KW-0819">tRNA processing</keyword>
<feature type="binding site" evidence="7">
    <location>
        <position position="309"/>
    </location>
    <ligand>
        <name>Zn(2+)</name>
        <dbReference type="ChEBI" id="CHEBI:29105"/>
    </ligand>
</feature>
<keyword evidence="1 7" id="KW-0328">Glycosyltransferase</keyword>
<evidence type="ECO:0000256" key="5">
    <source>
        <dbReference type="ARBA" id="ARBA00022785"/>
    </source>
</evidence>
<comment type="catalytic activity">
    <reaction evidence="7">
        <text>7-aminomethyl-7-carbaguanine + guanosine(34) in tRNA = 7-aminomethyl-7-carbaguanosine(34) in tRNA + guanine</text>
        <dbReference type="Rhea" id="RHEA:24104"/>
        <dbReference type="Rhea" id="RHEA-COMP:10341"/>
        <dbReference type="Rhea" id="RHEA-COMP:10342"/>
        <dbReference type="ChEBI" id="CHEBI:16235"/>
        <dbReference type="ChEBI" id="CHEBI:58703"/>
        <dbReference type="ChEBI" id="CHEBI:74269"/>
        <dbReference type="ChEBI" id="CHEBI:82833"/>
        <dbReference type="EC" id="2.4.2.29"/>
    </reaction>
</comment>
<evidence type="ECO:0000313" key="10">
    <source>
        <dbReference type="Proteomes" id="UP000256424"/>
    </source>
</evidence>
<dbReference type="AlphaFoldDB" id="A0A3D8J8H1"/>
<comment type="subunit">
    <text evidence="7">Homodimer. Within each dimer, one monomer is responsible for RNA recognition and catalysis, while the other monomer binds to the replacement base PreQ1.</text>
</comment>
<dbReference type="NCBIfam" id="TIGR00430">
    <property type="entry name" value="Q_tRNA_tgt"/>
    <property type="match status" value="1"/>
</dbReference>
<dbReference type="HAMAP" id="MF_00168">
    <property type="entry name" value="Q_tRNA_Tgt"/>
    <property type="match status" value="1"/>
</dbReference>
<feature type="binding site" evidence="7">
    <location>
        <begin position="90"/>
        <end position="94"/>
    </location>
    <ligand>
        <name>substrate</name>
    </ligand>
</feature>
<feature type="binding site" evidence="7">
    <location>
        <position position="192"/>
    </location>
    <ligand>
        <name>substrate</name>
    </ligand>
</feature>
<dbReference type="NCBIfam" id="TIGR00449">
    <property type="entry name" value="tgt_general"/>
    <property type="match status" value="1"/>
</dbReference>
<feature type="region of interest" description="RNA binding" evidence="7">
    <location>
        <begin position="250"/>
        <end position="256"/>
    </location>
</feature>
<keyword evidence="6 7" id="KW-0862">Zinc</keyword>
<dbReference type="Gene3D" id="3.20.20.105">
    <property type="entry name" value="Queuine tRNA-ribosyltransferase-like"/>
    <property type="match status" value="1"/>
</dbReference>
<keyword evidence="5 7" id="KW-0671">Queuosine biosynthesis</keyword>
<proteinExistence type="inferred from homology"/>
<dbReference type="GO" id="GO:0046872">
    <property type="term" value="F:metal ion binding"/>
    <property type="evidence" value="ECO:0007669"/>
    <property type="project" value="UniProtKB-KW"/>
</dbReference>
<feature type="active site" description="Proton acceptor" evidence="7">
    <location>
        <position position="90"/>
    </location>
</feature>